<proteinExistence type="predicted"/>
<dbReference type="GO" id="GO:0006629">
    <property type="term" value="P:lipid metabolic process"/>
    <property type="evidence" value="ECO:0007669"/>
    <property type="project" value="InterPro"/>
</dbReference>
<dbReference type="InterPro" id="IPR017946">
    <property type="entry name" value="PLC-like_Pdiesterase_TIM-brl"/>
</dbReference>
<name>A0A5E7PZY0_PSEFL</name>
<feature type="domain" description="Fibronectin type-III" evidence="2">
    <location>
        <begin position="918"/>
        <end position="1006"/>
    </location>
</feature>
<dbReference type="PANTHER" id="PTHR46708">
    <property type="entry name" value="TENASCIN"/>
    <property type="match status" value="1"/>
</dbReference>
<dbReference type="PROSITE" id="PS50853">
    <property type="entry name" value="FN3"/>
    <property type="match status" value="6"/>
</dbReference>
<reference evidence="3 4" key="1">
    <citation type="submission" date="2019-09" db="EMBL/GenBank/DDBJ databases">
        <authorList>
            <person name="Chandra G."/>
            <person name="Truman W A."/>
        </authorList>
    </citation>
    <scope>NUCLEOTIDE SEQUENCE [LARGE SCALE GENOMIC DNA]</scope>
    <source>
        <strain evidence="3">PS862</strain>
    </source>
</reference>
<accession>A0A5E7PZY0</accession>
<dbReference type="InterPro" id="IPR050991">
    <property type="entry name" value="ECM_Regulatory_Proteins"/>
</dbReference>
<dbReference type="InterPro" id="IPR036116">
    <property type="entry name" value="FN3_sf"/>
</dbReference>
<feature type="domain" description="Fibronectin type-III" evidence="2">
    <location>
        <begin position="738"/>
        <end position="822"/>
    </location>
</feature>
<feature type="domain" description="Fibronectin type-III" evidence="2">
    <location>
        <begin position="827"/>
        <end position="912"/>
    </location>
</feature>
<dbReference type="EMBL" id="CABVII010000042">
    <property type="protein sequence ID" value="VVP55412.1"/>
    <property type="molecule type" value="Genomic_DNA"/>
</dbReference>
<evidence type="ECO:0000259" key="2">
    <source>
        <dbReference type="PROSITE" id="PS50853"/>
    </source>
</evidence>
<dbReference type="InterPro" id="IPR003961">
    <property type="entry name" value="FN3_dom"/>
</dbReference>
<dbReference type="SUPFAM" id="SSF49265">
    <property type="entry name" value="Fibronectin type III"/>
    <property type="match status" value="4"/>
</dbReference>
<protein>
    <recommendedName>
        <fullName evidence="2">Fibronectin type-III domain-containing protein</fullName>
    </recommendedName>
</protein>
<feature type="domain" description="Fibronectin type-III" evidence="2">
    <location>
        <begin position="1007"/>
        <end position="1091"/>
    </location>
</feature>
<keyword evidence="1" id="KW-0677">Repeat</keyword>
<dbReference type="SUPFAM" id="SSF51695">
    <property type="entry name" value="PLC-like phosphodiesterases"/>
    <property type="match status" value="1"/>
</dbReference>
<evidence type="ECO:0000313" key="3">
    <source>
        <dbReference type="EMBL" id="VVP55412.1"/>
    </source>
</evidence>
<dbReference type="SMART" id="SM00060">
    <property type="entry name" value="FN3"/>
    <property type="match status" value="7"/>
</dbReference>
<sequence>MNRAFGKSLQNCKRLQNIILTLNLRATTESRKLCNGFSPGRQKRFLTLFFCLLFSTLSDATPVENTKNASDTQTATAESMTGSTNRIINYDKPFNEYTWVTAHNAYLDDMQSQLNRGVRAFMLDLYPLNLLAGQTVAMCHTSGSRCTVGGSKIFADEMNNTFLPFLRNNPNEIITLILESHISRELFESALKEIPGIENIVFSPDLLQNQTAWPTLRELISSGRRLIITTDGDLSANYTINGTHVTILHDHNDQIQNTYDLGGNALDHQWACETRWPPGITPAQPAKPCIAPNDPVGCPIPAKPETPFPGIPLKRSLMTYHLPGAERLFLMNQFHAVVKSQADAGNIDNNLTYLERRVEKYCKATAGERLVPNFIAIDYTNVGDAIPYAAALNNGGYYFYEDNNANTDQDTVCVLPAGQDYNIKLASHGCENDEARSLVLRGIAKGSRLTVFDSPEGNRQDDYSIIDVKRDIGLNERIVVGSFEKTQDTGDYSIRHFNNNGLDGKISRIHVEEHPADFSEAAIVLHEGNNGSQNIVCSVALTHPTTFNFGGDCDNDETRSATLSTARAGTVITLYGNWGSSNCDQGCSTIEVKHDITWPTTIGTYEGSYETDDLKVTRSGGNQQLDGKISSVRVAFEPAPPDTTAPSIPSLHPEPLNLTGTSATVQWVGATDNVAVTGYTLFINNSPPLTTTGTSYTFTALSDLSSYRVVVRAKDAAGNYSAPATMQFSTPDATAPTLPGDPEVTNSTPTSATIRWTESKDNVAVTSYTVSLNRAAPVTVTGTNYTFTGLNDSISYAVEIKASDAAGNNSSPATLYFTLPDESAPTQPGKPVVSNLNGTSATVSWTAATDNTSVTGYAVSLNSAPAITVKDPRHLFTSLSPNFSYKVDVKAQDAAGNLSPASSVVFVSRAPDNSAPTQPGPPVITEITSTSAKVSWRASTDNVAVTGYTVQLDNAPPVAVTRTSHTFTNLSEFTTYRAYVKAKDAAENYSGHNNSSFRTLDATAPAQPGTPVASNFTSTSATLSWPASIDNVAVTGYTVSINNALPISVIAPEYHFNDSKEAVSYTVEVKAKDAAGNLSAPVSFRFRTPDTSAPTRPGTPVASAIAGTSATISWPESTDNVAVTGYTVSINNTPAITVAAPQHTFIDLQGGASYSIEVKAKDAAENFSAPVSFDFLTPDTTAPTQPGKLIISNITRTSAKVTWPSSTDNVAVTGYEVFLKPGTKTFVAGNSHTFTNLGIPYSFAVDVRAKDAAGNVSPMTSEIFKLQQ</sequence>
<dbReference type="Pfam" id="PF00041">
    <property type="entry name" value="fn3"/>
    <property type="match status" value="6"/>
</dbReference>
<dbReference type="RefSeq" id="WP_150785276.1">
    <property type="nucleotide sequence ID" value="NZ_CABVII010000042.1"/>
</dbReference>
<dbReference type="GO" id="GO:0008081">
    <property type="term" value="F:phosphoric diester hydrolase activity"/>
    <property type="evidence" value="ECO:0007669"/>
    <property type="project" value="InterPro"/>
</dbReference>
<dbReference type="Gene3D" id="2.60.40.10">
    <property type="entry name" value="Immunoglobulins"/>
    <property type="match status" value="7"/>
</dbReference>
<dbReference type="CDD" id="cd00063">
    <property type="entry name" value="FN3"/>
    <property type="match status" value="6"/>
</dbReference>
<dbReference type="Proteomes" id="UP000385207">
    <property type="component" value="Unassembled WGS sequence"/>
</dbReference>
<evidence type="ECO:0000256" key="1">
    <source>
        <dbReference type="ARBA" id="ARBA00022737"/>
    </source>
</evidence>
<dbReference type="Gene3D" id="3.20.20.190">
    <property type="entry name" value="Phosphatidylinositol (PI) phosphodiesterase"/>
    <property type="match status" value="1"/>
</dbReference>
<dbReference type="InterPro" id="IPR013783">
    <property type="entry name" value="Ig-like_fold"/>
</dbReference>
<dbReference type="PANTHER" id="PTHR46708:SF2">
    <property type="entry name" value="FIBRONECTIN TYPE-III DOMAIN-CONTAINING PROTEIN"/>
    <property type="match status" value="1"/>
</dbReference>
<feature type="domain" description="Fibronectin type-III" evidence="2">
    <location>
        <begin position="1096"/>
        <end position="1184"/>
    </location>
</feature>
<gene>
    <name evidence="3" type="ORF">PS862_05683</name>
</gene>
<organism evidence="3 4">
    <name type="scientific">Pseudomonas fluorescens</name>
    <dbReference type="NCBI Taxonomy" id="294"/>
    <lineage>
        <taxon>Bacteria</taxon>
        <taxon>Pseudomonadati</taxon>
        <taxon>Pseudomonadota</taxon>
        <taxon>Gammaproteobacteria</taxon>
        <taxon>Pseudomonadales</taxon>
        <taxon>Pseudomonadaceae</taxon>
        <taxon>Pseudomonas</taxon>
    </lineage>
</organism>
<feature type="domain" description="Fibronectin type-III" evidence="2">
    <location>
        <begin position="649"/>
        <end position="737"/>
    </location>
</feature>
<evidence type="ECO:0000313" key="4">
    <source>
        <dbReference type="Proteomes" id="UP000385207"/>
    </source>
</evidence>
<dbReference type="AlphaFoldDB" id="A0A5E7PZY0"/>
<dbReference type="OrthoDB" id="6402666at2"/>
<dbReference type="Pfam" id="PF26146">
    <property type="entry name" value="PI-PLC_X"/>
    <property type="match status" value="1"/>
</dbReference>